<proteinExistence type="inferred from homology"/>
<evidence type="ECO:0000259" key="7">
    <source>
        <dbReference type="Pfam" id="PF00248"/>
    </source>
</evidence>
<dbReference type="PROSITE" id="PS00798">
    <property type="entry name" value="ALDOKETO_REDUCTASE_1"/>
    <property type="match status" value="1"/>
</dbReference>
<evidence type="ECO:0000256" key="2">
    <source>
        <dbReference type="ARBA" id="ARBA00022857"/>
    </source>
</evidence>
<protein>
    <submittedName>
        <fullName evidence="9">Alcohol dehydrogenase [NADP(+)]</fullName>
    </submittedName>
</protein>
<accession>A0AAJ6YMR9</accession>
<evidence type="ECO:0000313" key="8">
    <source>
        <dbReference type="Proteomes" id="UP000695007"/>
    </source>
</evidence>
<keyword evidence="2" id="KW-0521">NADP</keyword>
<dbReference type="Proteomes" id="UP000695007">
    <property type="component" value="Unplaced"/>
</dbReference>
<dbReference type="AlphaFoldDB" id="A0AAJ6YMR9"/>
<dbReference type="PRINTS" id="PR00069">
    <property type="entry name" value="ALDKETRDTASE"/>
</dbReference>
<organism evidence="8 9">
    <name type="scientific">Ceratosolen solmsi marchali</name>
    <dbReference type="NCBI Taxonomy" id="326594"/>
    <lineage>
        <taxon>Eukaryota</taxon>
        <taxon>Metazoa</taxon>
        <taxon>Ecdysozoa</taxon>
        <taxon>Arthropoda</taxon>
        <taxon>Hexapoda</taxon>
        <taxon>Insecta</taxon>
        <taxon>Pterygota</taxon>
        <taxon>Neoptera</taxon>
        <taxon>Endopterygota</taxon>
        <taxon>Hymenoptera</taxon>
        <taxon>Apocrita</taxon>
        <taxon>Proctotrupomorpha</taxon>
        <taxon>Chalcidoidea</taxon>
        <taxon>Agaonidae</taxon>
        <taxon>Agaoninae</taxon>
        <taxon>Ceratosolen</taxon>
    </lineage>
</organism>
<dbReference type="InterPro" id="IPR020471">
    <property type="entry name" value="AKR"/>
</dbReference>
<dbReference type="RefSeq" id="XP_011500962.1">
    <property type="nucleotide sequence ID" value="XM_011502660.1"/>
</dbReference>
<dbReference type="InterPro" id="IPR018170">
    <property type="entry name" value="Aldo/ket_reductase_CS"/>
</dbReference>
<evidence type="ECO:0000256" key="3">
    <source>
        <dbReference type="ARBA" id="ARBA00023002"/>
    </source>
</evidence>
<dbReference type="PROSITE" id="PS00062">
    <property type="entry name" value="ALDOKETO_REDUCTASE_2"/>
    <property type="match status" value="1"/>
</dbReference>
<sequence>MQTTVNLPTGQYMPIVGYGTWQAAPEELEVAINTALEAGYRHIDTSPVYMNEYVIGNVLKKWLDSGKIKRDDLFIVTKLPPSGNRPAGVEKHLKKSLRNLQINYLDLYLIHTPFAFIDVENNFQPKDENGHLLIDSSTDHLAVWREMERMVINGLTKAIGISNFNLKQIENIVNIAKIPISMLQIELHLYFQQQETVQYCKNKGIPITAYSPLGSRGLVKLLCKSDTLPNLLENPTVLKLSKKYNKTPAQIALKYIIEKSIAVIPKSINQQRIKDNIRLFDWKLDSEDVLALSKLDQGPKGRICDFEFLCGVKNHPEFPF</sequence>
<dbReference type="InterPro" id="IPR036812">
    <property type="entry name" value="NAD(P)_OxRdtase_dom_sf"/>
</dbReference>
<dbReference type="Pfam" id="PF00248">
    <property type="entry name" value="Aldo_ket_red"/>
    <property type="match status" value="1"/>
</dbReference>
<evidence type="ECO:0000256" key="1">
    <source>
        <dbReference type="ARBA" id="ARBA00007905"/>
    </source>
</evidence>
<dbReference type="Gene3D" id="3.20.20.100">
    <property type="entry name" value="NADP-dependent oxidoreductase domain"/>
    <property type="match status" value="1"/>
</dbReference>
<comment type="similarity">
    <text evidence="1">Belongs to the aldo/keto reductase family.</text>
</comment>
<evidence type="ECO:0000256" key="4">
    <source>
        <dbReference type="PIRSR" id="PIRSR000097-1"/>
    </source>
</evidence>
<dbReference type="GeneID" id="105364672"/>
<feature type="site" description="Lowers pKa of active site Tyr" evidence="6">
    <location>
        <position position="78"/>
    </location>
</feature>
<feature type="binding site" evidence="5">
    <location>
        <position position="111"/>
    </location>
    <ligand>
        <name>substrate</name>
    </ligand>
</feature>
<dbReference type="PIRSF" id="PIRSF000097">
    <property type="entry name" value="AKR"/>
    <property type="match status" value="1"/>
</dbReference>
<evidence type="ECO:0000256" key="5">
    <source>
        <dbReference type="PIRSR" id="PIRSR000097-2"/>
    </source>
</evidence>
<keyword evidence="8" id="KW-1185">Reference proteome</keyword>
<evidence type="ECO:0000313" key="9">
    <source>
        <dbReference type="RefSeq" id="XP_011500962.1"/>
    </source>
</evidence>
<gene>
    <name evidence="9" type="primary">LOC105364672</name>
</gene>
<dbReference type="InterPro" id="IPR023210">
    <property type="entry name" value="NADP_OxRdtase_dom"/>
</dbReference>
<feature type="domain" description="NADP-dependent oxidoreductase" evidence="7">
    <location>
        <begin position="17"/>
        <end position="295"/>
    </location>
</feature>
<feature type="active site" description="Proton donor" evidence="4">
    <location>
        <position position="49"/>
    </location>
</feature>
<keyword evidence="3" id="KW-0560">Oxidoreductase</keyword>
<dbReference type="GO" id="GO:0016491">
    <property type="term" value="F:oxidoreductase activity"/>
    <property type="evidence" value="ECO:0007669"/>
    <property type="project" value="UniProtKB-KW"/>
</dbReference>
<reference evidence="9" key="1">
    <citation type="submission" date="2025-08" db="UniProtKB">
        <authorList>
            <consortium name="RefSeq"/>
        </authorList>
    </citation>
    <scope>IDENTIFICATION</scope>
</reference>
<dbReference type="SUPFAM" id="SSF51430">
    <property type="entry name" value="NAD(P)-linked oxidoreductase"/>
    <property type="match status" value="1"/>
</dbReference>
<evidence type="ECO:0000256" key="6">
    <source>
        <dbReference type="PIRSR" id="PIRSR000097-3"/>
    </source>
</evidence>
<dbReference type="PANTHER" id="PTHR11732">
    <property type="entry name" value="ALDO/KETO REDUCTASE"/>
    <property type="match status" value="1"/>
</dbReference>
<dbReference type="FunFam" id="3.20.20.100:FF:000006">
    <property type="entry name" value="Aldo-keto reductase family 1 member A1"/>
    <property type="match status" value="1"/>
</dbReference>
<dbReference type="KEGG" id="csol:105364672"/>
<name>A0AAJ6YMR9_9HYME</name>